<evidence type="ECO:0000313" key="2">
    <source>
        <dbReference type="EMBL" id="TDW96694.1"/>
    </source>
</evidence>
<evidence type="ECO:0000313" key="3">
    <source>
        <dbReference type="Proteomes" id="UP000294498"/>
    </source>
</evidence>
<name>A0A4R8DHH7_9BACT</name>
<dbReference type="InterPro" id="IPR005325">
    <property type="entry name" value="DUF308_memb"/>
</dbReference>
<accession>A0A4R8DHH7</accession>
<dbReference type="Pfam" id="PF03729">
    <property type="entry name" value="DUF308"/>
    <property type="match status" value="1"/>
</dbReference>
<organism evidence="2 3">
    <name type="scientific">Dinghuibacter silviterrae</name>
    <dbReference type="NCBI Taxonomy" id="1539049"/>
    <lineage>
        <taxon>Bacteria</taxon>
        <taxon>Pseudomonadati</taxon>
        <taxon>Bacteroidota</taxon>
        <taxon>Chitinophagia</taxon>
        <taxon>Chitinophagales</taxon>
        <taxon>Chitinophagaceae</taxon>
        <taxon>Dinghuibacter</taxon>
    </lineage>
</organism>
<keyword evidence="1" id="KW-1133">Transmembrane helix</keyword>
<proteinExistence type="predicted"/>
<feature type="transmembrane region" description="Helical" evidence="1">
    <location>
        <begin position="34"/>
        <end position="56"/>
    </location>
</feature>
<evidence type="ECO:0000256" key="1">
    <source>
        <dbReference type="SAM" id="Phobius"/>
    </source>
</evidence>
<keyword evidence="3" id="KW-1185">Reference proteome</keyword>
<gene>
    <name evidence="2" type="ORF">EDB95_4530</name>
</gene>
<keyword evidence="1" id="KW-0812">Transmembrane</keyword>
<keyword evidence="1" id="KW-0472">Membrane</keyword>
<dbReference type="EMBL" id="SODV01000002">
    <property type="protein sequence ID" value="TDW96694.1"/>
    <property type="molecule type" value="Genomic_DNA"/>
</dbReference>
<sequence length="75" mass="8460">MKKFDITKLLLIAGTFWLALGIFASISPSVTYVVIVQYSGIALFLDGILWLSLCFASDSSRRERNWRMAESVVDK</sequence>
<dbReference type="RefSeq" id="WP_162852736.1">
    <property type="nucleotide sequence ID" value="NZ_SODV01000002.1"/>
</dbReference>
<comment type="caution">
    <text evidence="2">The sequence shown here is derived from an EMBL/GenBank/DDBJ whole genome shotgun (WGS) entry which is preliminary data.</text>
</comment>
<dbReference type="AlphaFoldDB" id="A0A4R8DHH7"/>
<reference evidence="2 3" key="1">
    <citation type="submission" date="2019-03" db="EMBL/GenBank/DDBJ databases">
        <title>Genomic Encyclopedia of Type Strains, Phase IV (KMG-IV): sequencing the most valuable type-strain genomes for metagenomic binning, comparative biology and taxonomic classification.</title>
        <authorList>
            <person name="Goeker M."/>
        </authorList>
    </citation>
    <scope>NUCLEOTIDE SEQUENCE [LARGE SCALE GENOMIC DNA]</scope>
    <source>
        <strain evidence="2 3">DSM 100059</strain>
    </source>
</reference>
<protein>
    <submittedName>
        <fullName evidence="2">Short repeat uncharacterized protein DUF308</fullName>
    </submittedName>
</protein>
<dbReference type="Proteomes" id="UP000294498">
    <property type="component" value="Unassembled WGS sequence"/>
</dbReference>